<dbReference type="EMBL" id="KR017767">
    <property type="protein sequence ID" value="AKK32405.1"/>
    <property type="molecule type" value="mRNA"/>
</dbReference>
<reference evidence="2" key="1">
    <citation type="journal article" date="2015" name="Genome Biol. Evol.">
        <title>Identification and Characterization of a Novel Family of Cysteine-Rich Peptides (MgCRP-I) from Mytilus galloprovincialis.</title>
        <authorList>
            <person name="Gerdol M."/>
            <person name="Puillandre N."/>
            <person name="De Moro G."/>
            <person name="Guarnaccia C."/>
            <person name="Lucafo M."/>
            <person name="Benincasa M."/>
            <person name="Zlatev V."/>
            <person name="Manfrin C."/>
            <person name="Torboli V."/>
            <person name="Giulianini P.G."/>
            <person name="Sava G."/>
            <person name="Venier P."/>
            <person name="Pallavicini A."/>
        </authorList>
    </citation>
    <scope>NUCLEOTIDE SEQUENCE</scope>
</reference>
<evidence type="ECO:0000256" key="1">
    <source>
        <dbReference type="SAM" id="SignalP"/>
    </source>
</evidence>
<dbReference type="AlphaFoldDB" id="A0A0K0NJK7"/>
<name>A0A0K0NJK7_MYTGA</name>
<feature type="signal peptide" evidence="1">
    <location>
        <begin position="1"/>
        <end position="21"/>
    </location>
</feature>
<organism evidence="2">
    <name type="scientific">Mytilus galloprovincialis</name>
    <name type="common">Mediterranean mussel</name>
    <dbReference type="NCBI Taxonomy" id="29158"/>
    <lineage>
        <taxon>Eukaryota</taxon>
        <taxon>Metazoa</taxon>
        <taxon>Spiralia</taxon>
        <taxon>Lophotrochozoa</taxon>
        <taxon>Mollusca</taxon>
        <taxon>Bivalvia</taxon>
        <taxon>Autobranchia</taxon>
        <taxon>Pteriomorphia</taxon>
        <taxon>Mytilida</taxon>
        <taxon>Mytiloidea</taxon>
        <taxon>Mytilidae</taxon>
        <taxon>Mytilinae</taxon>
        <taxon>Mytilus</taxon>
    </lineage>
</organism>
<protein>
    <submittedName>
        <fullName evidence="2">CRP-I12</fullName>
    </submittedName>
</protein>
<evidence type="ECO:0000313" key="2">
    <source>
        <dbReference type="EMBL" id="AKK32405.1"/>
    </source>
</evidence>
<sequence length="147" mass="16468">MKVSICLVASLLLVFVGVNMANDEMMEENELAHNLVKRSKPTPPCVNDGQSCRYRKCCSSSTCVYGNCKACNPRKCKKTNDCCDDSSCVYGNCKSCLPRTCKKTRDCCRDSKCVYGNCKSCRGMTCQRKNDCCEGYTCSYKKCIRKD</sequence>
<accession>A0A0K0NJK7</accession>
<proteinExistence type="evidence at transcript level"/>
<feature type="chain" id="PRO_5005451419" evidence="1">
    <location>
        <begin position="22"/>
        <end position="147"/>
    </location>
</feature>
<keyword evidence="1" id="KW-0732">Signal</keyword>